<dbReference type="AlphaFoldDB" id="A0A0L8H510"/>
<accession>A0A0L8H510</accession>
<keyword evidence="1" id="KW-0479">Metal-binding</keyword>
<evidence type="ECO:0000256" key="1">
    <source>
        <dbReference type="PROSITE-ProRule" id="PRU00042"/>
    </source>
</evidence>
<feature type="compositionally biased region" description="Basic and acidic residues" evidence="2">
    <location>
        <begin position="76"/>
        <end position="85"/>
    </location>
</feature>
<sequence length="163" mass="19354">MNIKWNGNVTDDSVLEGTRSSNSRITAIILKHRLRWAGHVAKMKETRLRHQILYSELSTGRRLRGHPTVDTNHFEAERQRKEKKQERKWRLKQPKPPPRIPCKLCNRRFHGKIGLISHQRHKHGQTGRSQINYRTHDKTPPPPMMICSHYYMYYKAYYSTTGI</sequence>
<feature type="region of interest" description="Disordered" evidence="2">
    <location>
        <begin position="117"/>
        <end position="138"/>
    </location>
</feature>
<dbReference type="PROSITE" id="PS50157">
    <property type="entry name" value="ZINC_FINGER_C2H2_2"/>
    <property type="match status" value="1"/>
</dbReference>
<dbReference type="GO" id="GO:0008270">
    <property type="term" value="F:zinc ion binding"/>
    <property type="evidence" value="ECO:0007669"/>
    <property type="project" value="UniProtKB-KW"/>
</dbReference>
<dbReference type="EMBL" id="KQ419244">
    <property type="protein sequence ID" value="KOF84139.1"/>
    <property type="molecule type" value="Genomic_DNA"/>
</dbReference>
<feature type="region of interest" description="Disordered" evidence="2">
    <location>
        <begin position="76"/>
        <end position="97"/>
    </location>
</feature>
<keyword evidence="1" id="KW-0863">Zinc-finger</keyword>
<organism evidence="4">
    <name type="scientific">Octopus bimaculoides</name>
    <name type="common">California two-spotted octopus</name>
    <dbReference type="NCBI Taxonomy" id="37653"/>
    <lineage>
        <taxon>Eukaryota</taxon>
        <taxon>Metazoa</taxon>
        <taxon>Spiralia</taxon>
        <taxon>Lophotrochozoa</taxon>
        <taxon>Mollusca</taxon>
        <taxon>Cephalopoda</taxon>
        <taxon>Coleoidea</taxon>
        <taxon>Octopodiformes</taxon>
        <taxon>Octopoda</taxon>
        <taxon>Incirrata</taxon>
        <taxon>Octopodidae</taxon>
        <taxon>Octopus</taxon>
    </lineage>
</organism>
<reference evidence="4" key="1">
    <citation type="submission" date="2015-07" db="EMBL/GenBank/DDBJ databases">
        <title>MeaNS - Measles Nucleotide Surveillance Program.</title>
        <authorList>
            <person name="Tran T."/>
            <person name="Druce J."/>
        </authorList>
    </citation>
    <scope>NUCLEOTIDE SEQUENCE</scope>
    <source>
        <strain evidence="4">UCB-OBI-ISO-001</strain>
        <tissue evidence="4">Gonad</tissue>
    </source>
</reference>
<dbReference type="InterPro" id="IPR013087">
    <property type="entry name" value="Znf_C2H2_type"/>
</dbReference>
<feature type="domain" description="C2H2-type" evidence="3">
    <location>
        <begin position="100"/>
        <end position="123"/>
    </location>
</feature>
<proteinExistence type="predicted"/>
<name>A0A0L8H510_OCTBM</name>
<evidence type="ECO:0000259" key="3">
    <source>
        <dbReference type="PROSITE" id="PS50157"/>
    </source>
</evidence>
<evidence type="ECO:0000313" key="4">
    <source>
        <dbReference type="EMBL" id="KOF84139.1"/>
    </source>
</evidence>
<evidence type="ECO:0000256" key="2">
    <source>
        <dbReference type="SAM" id="MobiDB-lite"/>
    </source>
</evidence>
<gene>
    <name evidence="4" type="ORF">OCBIM_22022543mg</name>
</gene>
<keyword evidence="1" id="KW-0862">Zinc</keyword>
<protein>
    <recommendedName>
        <fullName evidence="3">C2H2-type domain-containing protein</fullName>
    </recommendedName>
</protein>
<dbReference type="PROSITE" id="PS00028">
    <property type="entry name" value="ZINC_FINGER_C2H2_1"/>
    <property type="match status" value="1"/>
</dbReference>